<accession>A0A7V7PL83</accession>
<protein>
    <submittedName>
        <fullName evidence="1">Uncharacterized protein</fullName>
    </submittedName>
</protein>
<comment type="caution">
    <text evidence="1">The sequence shown here is derived from an EMBL/GenBank/DDBJ whole genome shotgun (WGS) entry which is preliminary data.</text>
</comment>
<dbReference type="Proteomes" id="UP000432089">
    <property type="component" value="Unassembled WGS sequence"/>
</dbReference>
<keyword evidence="2" id="KW-1185">Reference proteome</keyword>
<name>A0A7V7PL83_9HYPH</name>
<dbReference type="EMBL" id="VZDO01000021">
    <property type="protein sequence ID" value="KAB0676736.1"/>
    <property type="molecule type" value="Genomic_DNA"/>
</dbReference>
<reference evidence="1 2" key="1">
    <citation type="submission" date="2019-09" db="EMBL/GenBank/DDBJ databases">
        <title>YIM 132180 draft genome.</title>
        <authorList>
            <person name="Zhang K."/>
        </authorList>
    </citation>
    <scope>NUCLEOTIDE SEQUENCE [LARGE SCALE GENOMIC DNA]</scope>
    <source>
        <strain evidence="1 2">YIM 132180</strain>
    </source>
</reference>
<evidence type="ECO:0000313" key="1">
    <source>
        <dbReference type="EMBL" id="KAB0676736.1"/>
    </source>
</evidence>
<organism evidence="1 2">
    <name type="scientific">Plantimonas leprariae</name>
    <dbReference type="NCBI Taxonomy" id="2615207"/>
    <lineage>
        <taxon>Bacteria</taxon>
        <taxon>Pseudomonadati</taxon>
        <taxon>Pseudomonadota</taxon>
        <taxon>Alphaproteobacteria</taxon>
        <taxon>Hyphomicrobiales</taxon>
        <taxon>Aurantimonadaceae</taxon>
        <taxon>Plantimonas</taxon>
    </lineage>
</organism>
<evidence type="ECO:0000313" key="2">
    <source>
        <dbReference type="Proteomes" id="UP000432089"/>
    </source>
</evidence>
<gene>
    <name evidence="1" type="ORF">F6X38_20600</name>
</gene>
<sequence>MGRRRHPLPSDLAASWFASLPPRERPSPILPELCRRFGLTQAEARLVVLKVTLEHGRAE</sequence>
<dbReference type="AlphaFoldDB" id="A0A7V7PL83"/>
<proteinExistence type="predicted"/>